<dbReference type="Proteomes" id="UP000295184">
    <property type="component" value="Unassembled WGS sequence"/>
</dbReference>
<reference evidence="2 3" key="1">
    <citation type="submission" date="2019-03" db="EMBL/GenBank/DDBJ databases">
        <title>Genomic Encyclopedia of Type Strains, Phase IV (KMG-IV): sequencing the most valuable type-strain genomes for metagenomic binning, comparative biology and taxonomic classification.</title>
        <authorList>
            <person name="Goeker M."/>
        </authorList>
    </citation>
    <scope>NUCLEOTIDE SEQUENCE [LARGE SCALE GENOMIC DNA]</scope>
    <source>
        <strain evidence="2 3">DSM 100451</strain>
    </source>
</reference>
<sequence>MTMAAKKERGRFSLRFNIGDPAQRAAIELLELQPPHSKSQYIANALVYYNAHFADDPQPLKMPAIDRTAIEAIVREIMRQERQAPGKSVQAEETSPSREKKIAPPPQEQAIELLEGATTDGVSEVDDMTRDLIASTMAAFRRNG</sequence>
<dbReference type="AlphaFoldDB" id="A0A4R1QPL9"/>
<comment type="caution">
    <text evidence="2">The sequence shown here is derived from an EMBL/GenBank/DDBJ whole genome shotgun (WGS) entry which is preliminary data.</text>
</comment>
<organism evidence="2 3">
    <name type="scientific">Allofournierella massiliensis</name>
    <dbReference type="NCBI Taxonomy" id="1650663"/>
    <lineage>
        <taxon>Bacteria</taxon>
        <taxon>Bacillati</taxon>
        <taxon>Bacillota</taxon>
        <taxon>Clostridia</taxon>
        <taxon>Eubacteriales</taxon>
        <taxon>Oscillospiraceae</taxon>
        <taxon>Allofournierella</taxon>
    </lineage>
</organism>
<feature type="region of interest" description="Disordered" evidence="1">
    <location>
        <begin position="80"/>
        <end position="107"/>
    </location>
</feature>
<name>A0A4R1QPL9_9FIRM</name>
<evidence type="ECO:0000313" key="2">
    <source>
        <dbReference type="EMBL" id="TCL55756.1"/>
    </source>
</evidence>
<accession>A0A4R1QPL9</accession>
<proteinExistence type="predicted"/>
<dbReference type="EMBL" id="SLUM01000015">
    <property type="protein sequence ID" value="TCL55756.1"/>
    <property type="molecule type" value="Genomic_DNA"/>
</dbReference>
<protein>
    <recommendedName>
        <fullName evidence="4">Plasmid segregation centromere-binding protein ParR</fullName>
    </recommendedName>
</protein>
<gene>
    <name evidence="2" type="ORF">EDD77_11516</name>
</gene>
<evidence type="ECO:0000256" key="1">
    <source>
        <dbReference type="SAM" id="MobiDB-lite"/>
    </source>
</evidence>
<dbReference type="STRING" id="1650663.GCA_001486665_02387"/>
<evidence type="ECO:0008006" key="4">
    <source>
        <dbReference type="Google" id="ProtNLM"/>
    </source>
</evidence>
<evidence type="ECO:0000313" key="3">
    <source>
        <dbReference type="Proteomes" id="UP000295184"/>
    </source>
</evidence>